<dbReference type="SUPFAM" id="SSF54631">
    <property type="entry name" value="CBS-domain pair"/>
    <property type="match status" value="2"/>
</dbReference>
<dbReference type="SMR" id="A0AA97NUG6"/>
<dbReference type="Gene3D" id="3.10.580.10">
    <property type="entry name" value="CBS-domain"/>
    <property type="match status" value="2"/>
</dbReference>
<dbReference type="AlphaFoldDB" id="A0AA97NUG6"/>
<dbReference type="PANTHER" id="PTHR13780">
    <property type="entry name" value="AMP-ACTIVATED PROTEIN KINASE, GAMMA REGULATORY SUBUNIT"/>
    <property type="match status" value="1"/>
</dbReference>
<evidence type="ECO:0000256" key="3">
    <source>
        <dbReference type="ARBA" id="ARBA00006624"/>
    </source>
</evidence>
<comment type="subcellular location">
    <subcellularLocation>
        <location evidence="2 9">Cytoplasm</location>
    </subcellularLocation>
</comment>
<gene>
    <name evidence="13" type="ORF">OOU_Y34scaffold00662g30</name>
</gene>
<feature type="region of interest" description="Disordered" evidence="11">
    <location>
        <begin position="1"/>
        <end position="71"/>
    </location>
</feature>
<evidence type="ECO:0000256" key="1">
    <source>
        <dbReference type="ARBA" id="ARBA00002656"/>
    </source>
</evidence>
<evidence type="ECO:0000259" key="12">
    <source>
        <dbReference type="PROSITE" id="PS51371"/>
    </source>
</evidence>
<dbReference type="GO" id="GO:0030071">
    <property type="term" value="P:regulation of mitotic metaphase/anaphase transition"/>
    <property type="evidence" value="ECO:0007669"/>
    <property type="project" value="InterPro"/>
</dbReference>
<evidence type="ECO:0000256" key="10">
    <source>
        <dbReference type="PROSITE-ProRule" id="PRU00703"/>
    </source>
</evidence>
<comment type="similarity">
    <text evidence="3 9">Belongs to the SDS23 family.</text>
</comment>
<accession>A0AA97NUG6</accession>
<feature type="compositionally biased region" description="Low complexity" evidence="11">
    <location>
        <begin position="512"/>
        <end position="524"/>
    </location>
</feature>
<dbReference type="CDD" id="cd02205">
    <property type="entry name" value="CBS_pair_SF"/>
    <property type="match status" value="1"/>
</dbReference>
<evidence type="ECO:0000256" key="8">
    <source>
        <dbReference type="ARBA" id="ARBA00023122"/>
    </source>
</evidence>
<dbReference type="EMBL" id="JH793193">
    <property type="protein sequence ID" value="ELQ36449.1"/>
    <property type="molecule type" value="Genomic_DNA"/>
</dbReference>
<dbReference type="PANTHER" id="PTHR13780:SF36">
    <property type="entry name" value="CBS DOMAIN-CONTAINING PROTEIN"/>
    <property type="match status" value="1"/>
</dbReference>
<evidence type="ECO:0000256" key="11">
    <source>
        <dbReference type="SAM" id="MobiDB-lite"/>
    </source>
</evidence>
<evidence type="ECO:0000256" key="5">
    <source>
        <dbReference type="ARBA" id="ARBA00020584"/>
    </source>
</evidence>
<dbReference type="PIRSF" id="PIRSF018148">
    <property type="entry name" value="UCP018148_CBS_YBR214w"/>
    <property type="match status" value="1"/>
</dbReference>
<feature type="domain" description="CBS" evidence="12">
    <location>
        <begin position="277"/>
        <end position="334"/>
    </location>
</feature>
<comment type="function">
    <text evidence="1 9">Involved in DNA replication and cell separation.</text>
</comment>
<keyword evidence="6 9" id="KW-0963">Cytoplasm</keyword>
<proteinExistence type="inferred from homology"/>
<dbReference type="PROSITE" id="PS51371">
    <property type="entry name" value="CBS"/>
    <property type="match status" value="1"/>
</dbReference>
<evidence type="ECO:0000256" key="9">
    <source>
        <dbReference type="PIRNR" id="PIRNR018148"/>
    </source>
</evidence>
<feature type="region of interest" description="Disordered" evidence="11">
    <location>
        <begin position="494"/>
        <end position="534"/>
    </location>
</feature>
<dbReference type="InterPro" id="IPR000644">
    <property type="entry name" value="CBS_dom"/>
</dbReference>
<reference evidence="13" key="1">
    <citation type="journal article" date="2012" name="PLoS Genet.">
        <title>Comparative analysis of the genomes of two field isolates of the rice blast fungus Magnaporthe oryzae.</title>
        <authorList>
            <person name="Xue M."/>
            <person name="Yang J."/>
            <person name="Li Z."/>
            <person name="Hu S."/>
            <person name="Yao N."/>
            <person name="Dean R.A."/>
            <person name="Zhao W."/>
            <person name="Shen M."/>
            <person name="Zhang H."/>
            <person name="Li C."/>
            <person name="Liu L."/>
            <person name="Cao L."/>
            <person name="Xu X."/>
            <person name="Xing Y."/>
            <person name="Hsiang T."/>
            <person name="Zhang Z."/>
            <person name="Xu J.R."/>
            <person name="Peng Y.L."/>
        </authorList>
    </citation>
    <scope>NUCLEOTIDE SEQUENCE</scope>
    <source>
        <strain evidence="13">Y34</strain>
    </source>
</reference>
<evidence type="ECO:0000256" key="6">
    <source>
        <dbReference type="ARBA" id="ARBA00022490"/>
    </source>
</evidence>
<dbReference type="GO" id="GO:0004865">
    <property type="term" value="F:protein serine/threonine phosphatase inhibitor activity"/>
    <property type="evidence" value="ECO:0007669"/>
    <property type="project" value="TreeGrafter"/>
</dbReference>
<protein>
    <recommendedName>
        <fullName evidence="4">Protein SDS23</fullName>
    </recommendedName>
    <alternativeName>
        <fullName evidence="5">Protein sds23</fullName>
    </alternativeName>
</protein>
<keyword evidence="8 10" id="KW-0129">CBS domain</keyword>
<name>A0AA97NUG6_PYRO3</name>
<keyword evidence="7" id="KW-0677">Repeat</keyword>
<dbReference type="SMART" id="SM00116">
    <property type="entry name" value="CBS"/>
    <property type="match status" value="3"/>
</dbReference>
<evidence type="ECO:0000313" key="13">
    <source>
        <dbReference type="EMBL" id="ELQ36449.1"/>
    </source>
</evidence>
<evidence type="ECO:0000256" key="4">
    <source>
        <dbReference type="ARBA" id="ARBA00014106"/>
    </source>
</evidence>
<dbReference type="Pfam" id="PF00571">
    <property type="entry name" value="CBS"/>
    <property type="match status" value="2"/>
</dbReference>
<sequence>MDKADTSAAPVGASSPIPIPIDQPQRSNSQQGSIGNGSGSHRTPGHIPTHRQSFAENLRNPPPSPRAQRHLSLSQSAIQELLLKNPSSKQPNPLFANRDWRDVAVGELVTQDDVKWADLDTSVEEATMLLLRSSPANVVHVREKSTDNTPVSTFDYNDLNAYILVVVGLAHPEDDEQVALYDEIARKARERVAIPLRDIQPICRKEVLVTFSADEPLSRGVEVLGSGIHRVFVTTGNGDVIGVLSQLKVLGFFWEEGVSFPEIDRLYPVPLRDLKLGTHQIIAINADRPLAEALTLMSNEGLTSVAVVDNGMNVVGNISTADVRLLTSAASMPLLESTCMHFISVILTERGVERGQDSFPVFYVNPYSTLAHTVAKLTATQSHRMWVVESPSPSPSVPGTPLLQPVSSASSGQVAGATPTTPATTSTASGTPALSTATSTGSTIVIPSAVPTASLPPPVSSSVPAAALPGAHLSGRLTGVISLTDILNMFARSSGLHPSDPGEQRARRRRSSSASMRPSMEASRPSAEFIRRLG</sequence>
<organism evidence="13">
    <name type="scientific">Pyricularia oryzae (strain Y34)</name>
    <name type="common">Rice blast fungus</name>
    <name type="synonym">Magnaporthe oryzae</name>
    <dbReference type="NCBI Taxonomy" id="1143189"/>
    <lineage>
        <taxon>Eukaryota</taxon>
        <taxon>Fungi</taxon>
        <taxon>Dikarya</taxon>
        <taxon>Ascomycota</taxon>
        <taxon>Pezizomycotina</taxon>
        <taxon>Sordariomycetes</taxon>
        <taxon>Sordariomycetidae</taxon>
        <taxon>Magnaporthales</taxon>
        <taxon>Pyriculariaceae</taxon>
        <taxon>Pyricularia</taxon>
    </lineage>
</organism>
<feature type="compositionally biased region" description="Low complexity" evidence="11">
    <location>
        <begin position="406"/>
        <end position="438"/>
    </location>
</feature>
<dbReference type="InterPro" id="IPR050511">
    <property type="entry name" value="AMPK_gamma/SDS23_families"/>
</dbReference>
<dbReference type="InterPro" id="IPR016711">
    <property type="entry name" value="Ssd23"/>
</dbReference>
<dbReference type="InterPro" id="IPR046342">
    <property type="entry name" value="CBS_dom_sf"/>
</dbReference>
<dbReference type="GO" id="GO:0005737">
    <property type="term" value="C:cytoplasm"/>
    <property type="evidence" value="ECO:0007669"/>
    <property type="project" value="UniProtKB-SubCell"/>
</dbReference>
<feature type="region of interest" description="Disordered" evidence="11">
    <location>
        <begin position="389"/>
        <end position="438"/>
    </location>
</feature>
<dbReference type="GO" id="GO:0042149">
    <property type="term" value="P:cellular response to glucose starvation"/>
    <property type="evidence" value="ECO:0007669"/>
    <property type="project" value="UniProtKB-UniRule"/>
</dbReference>
<evidence type="ECO:0000256" key="2">
    <source>
        <dbReference type="ARBA" id="ARBA00004496"/>
    </source>
</evidence>
<dbReference type="FunFam" id="3.10.580.10:FF:000035">
    <property type="entry name" value="Protein SDS23"/>
    <property type="match status" value="1"/>
</dbReference>
<evidence type="ECO:0000256" key="7">
    <source>
        <dbReference type="ARBA" id="ARBA00022737"/>
    </source>
</evidence>
<dbReference type="Proteomes" id="UP000011086">
    <property type="component" value="Unassembled WGS sequence"/>
</dbReference>